<evidence type="ECO:0000313" key="2">
    <source>
        <dbReference type="EMBL" id="THV02054.1"/>
    </source>
</evidence>
<proteinExistence type="predicted"/>
<reference evidence="2 3" key="1">
    <citation type="journal article" date="2019" name="Nat. Ecol. Evol.">
        <title>Megaphylogeny resolves global patterns of mushroom evolution.</title>
        <authorList>
            <person name="Varga T."/>
            <person name="Krizsan K."/>
            <person name="Foldi C."/>
            <person name="Dima B."/>
            <person name="Sanchez-Garcia M."/>
            <person name="Sanchez-Ramirez S."/>
            <person name="Szollosi G.J."/>
            <person name="Szarkandi J.G."/>
            <person name="Papp V."/>
            <person name="Albert L."/>
            <person name="Andreopoulos W."/>
            <person name="Angelini C."/>
            <person name="Antonin V."/>
            <person name="Barry K.W."/>
            <person name="Bougher N.L."/>
            <person name="Buchanan P."/>
            <person name="Buyck B."/>
            <person name="Bense V."/>
            <person name="Catcheside P."/>
            <person name="Chovatia M."/>
            <person name="Cooper J."/>
            <person name="Damon W."/>
            <person name="Desjardin D."/>
            <person name="Finy P."/>
            <person name="Geml J."/>
            <person name="Haridas S."/>
            <person name="Hughes K."/>
            <person name="Justo A."/>
            <person name="Karasinski D."/>
            <person name="Kautmanova I."/>
            <person name="Kiss B."/>
            <person name="Kocsube S."/>
            <person name="Kotiranta H."/>
            <person name="LaButti K.M."/>
            <person name="Lechner B.E."/>
            <person name="Liimatainen K."/>
            <person name="Lipzen A."/>
            <person name="Lukacs Z."/>
            <person name="Mihaltcheva S."/>
            <person name="Morgado L.N."/>
            <person name="Niskanen T."/>
            <person name="Noordeloos M.E."/>
            <person name="Ohm R.A."/>
            <person name="Ortiz-Santana B."/>
            <person name="Ovrebo C."/>
            <person name="Racz N."/>
            <person name="Riley R."/>
            <person name="Savchenko A."/>
            <person name="Shiryaev A."/>
            <person name="Soop K."/>
            <person name="Spirin V."/>
            <person name="Szebenyi C."/>
            <person name="Tomsovsky M."/>
            <person name="Tulloss R.E."/>
            <person name="Uehling J."/>
            <person name="Grigoriev I.V."/>
            <person name="Vagvolgyi C."/>
            <person name="Papp T."/>
            <person name="Martin F.M."/>
            <person name="Miettinen O."/>
            <person name="Hibbett D.S."/>
            <person name="Nagy L.G."/>
        </authorList>
    </citation>
    <scope>NUCLEOTIDE SEQUENCE [LARGE SCALE GENOMIC DNA]</scope>
    <source>
        <strain evidence="2 3">CBS 962.96</strain>
    </source>
</reference>
<sequence>MRWNWVESVIEGCVKLKQLESANFDILNFTLAYYAYALGNSSECLAHLAKVLDTAHVQNHIPLSSTLRASTLQVLSSSFSSTSASSSIASTDSATTATSSITPSATT</sequence>
<keyword evidence="3" id="KW-1185">Reference proteome</keyword>
<protein>
    <submittedName>
        <fullName evidence="2">Uncharacterized protein</fullName>
    </submittedName>
</protein>
<dbReference type="EMBL" id="ML179081">
    <property type="protein sequence ID" value="THV02054.1"/>
    <property type="molecule type" value="Genomic_DNA"/>
</dbReference>
<dbReference type="AlphaFoldDB" id="A0A4S8MIM6"/>
<name>A0A4S8MIM6_DENBC</name>
<dbReference type="OrthoDB" id="29013at2759"/>
<evidence type="ECO:0000313" key="3">
    <source>
        <dbReference type="Proteomes" id="UP000297245"/>
    </source>
</evidence>
<organism evidence="2 3">
    <name type="scientific">Dendrothele bispora (strain CBS 962.96)</name>
    <dbReference type="NCBI Taxonomy" id="1314807"/>
    <lineage>
        <taxon>Eukaryota</taxon>
        <taxon>Fungi</taxon>
        <taxon>Dikarya</taxon>
        <taxon>Basidiomycota</taxon>
        <taxon>Agaricomycotina</taxon>
        <taxon>Agaricomycetes</taxon>
        <taxon>Agaricomycetidae</taxon>
        <taxon>Agaricales</taxon>
        <taxon>Agaricales incertae sedis</taxon>
        <taxon>Dendrothele</taxon>
    </lineage>
</organism>
<evidence type="ECO:0000256" key="1">
    <source>
        <dbReference type="SAM" id="MobiDB-lite"/>
    </source>
</evidence>
<feature type="region of interest" description="Disordered" evidence="1">
    <location>
        <begin position="81"/>
        <end position="107"/>
    </location>
</feature>
<dbReference type="Proteomes" id="UP000297245">
    <property type="component" value="Unassembled WGS sequence"/>
</dbReference>
<accession>A0A4S8MIM6</accession>
<gene>
    <name evidence="2" type="ORF">K435DRAFT_923263</name>
</gene>